<name>A0A9J6A9N8_SOLCO</name>
<dbReference type="EMBL" id="JACXVP010000002">
    <property type="protein sequence ID" value="KAG5620962.1"/>
    <property type="molecule type" value="Genomic_DNA"/>
</dbReference>
<dbReference type="SMART" id="SM00256">
    <property type="entry name" value="FBOX"/>
    <property type="match status" value="1"/>
</dbReference>
<dbReference type="AlphaFoldDB" id="A0A9J6A9N8"/>
<comment type="caution">
    <text evidence="2">The sequence shown here is derived from an EMBL/GenBank/DDBJ whole genome shotgun (WGS) entry which is preliminary data.</text>
</comment>
<protein>
    <recommendedName>
        <fullName evidence="1">F-box domain-containing protein</fullName>
    </recommendedName>
</protein>
<evidence type="ECO:0000313" key="3">
    <source>
        <dbReference type="Proteomes" id="UP000824120"/>
    </source>
</evidence>
<dbReference type="PANTHER" id="PTHR31111:SF136">
    <property type="entry name" value="F-BOX ASSOCIATED DOMAIN-CONTAINING PROTEIN"/>
    <property type="match status" value="1"/>
</dbReference>
<dbReference type="Proteomes" id="UP000824120">
    <property type="component" value="Chromosome 2"/>
</dbReference>
<evidence type="ECO:0000259" key="1">
    <source>
        <dbReference type="SMART" id="SM00256"/>
    </source>
</evidence>
<organism evidence="2 3">
    <name type="scientific">Solanum commersonii</name>
    <name type="common">Commerson's wild potato</name>
    <name type="synonym">Commerson's nightshade</name>
    <dbReference type="NCBI Taxonomy" id="4109"/>
    <lineage>
        <taxon>Eukaryota</taxon>
        <taxon>Viridiplantae</taxon>
        <taxon>Streptophyta</taxon>
        <taxon>Embryophyta</taxon>
        <taxon>Tracheophyta</taxon>
        <taxon>Spermatophyta</taxon>
        <taxon>Magnoliopsida</taxon>
        <taxon>eudicotyledons</taxon>
        <taxon>Gunneridae</taxon>
        <taxon>Pentapetalae</taxon>
        <taxon>asterids</taxon>
        <taxon>lamiids</taxon>
        <taxon>Solanales</taxon>
        <taxon>Solanaceae</taxon>
        <taxon>Solanoideae</taxon>
        <taxon>Solaneae</taxon>
        <taxon>Solanum</taxon>
    </lineage>
</organism>
<gene>
    <name evidence="2" type="ORF">H5410_006180</name>
</gene>
<proteinExistence type="predicted"/>
<dbReference type="InterPro" id="IPR036047">
    <property type="entry name" value="F-box-like_dom_sf"/>
</dbReference>
<dbReference type="Pfam" id="PF00646">
    <property type="entry name" value="F-box"/>
    <property type="match status" value="1"/>
</dbReference>
<accession>A0A9J6A9N8</accession>
<dbReference type="SUPFAM" id="SSF81383">
    <property type="entry name" value="F-box domain"/>
    <property type="match status" value="1"/>
</dbReference>
<dbReference type="InterPro" id="IPR001810">
    <property type="entry name" value="F-box_dom"/>
</dbReference>
<sequence>MDGLPHLPGDIVNSIFFKLPVKSLSRFKSCYKSWHCCIDDTDFIKSHLHKSSIDISRQKFVFVNLILHTGTHKFEIVSTGALSINADSKVVSIFMQWLDLCDVIRSWLSYDIIQSKIQTHSKIVVRNLQYLVLPMIILHYLINRYFINNYVEVYSVKNQCWRAIDNIFLLYQCKGQVSLNGVIHRTGQIT</sequence>
<keyword evidence="3" id="KW-1185">Reference proteome</keyword>
<evidence type="ECO:0000313" key="2">
    <source>
        <dbReference type="EMBL" id="KAG5620962.1"/>
    </source>
</evidence>
<feature type="domain" description="F-box" evidence="1">
    <location>
        <begin position="7"/>
        <end position="47"/>
    </location>
</feature>
<reference evidence="2 3" key="1">
    <citation type="submission" date="2020-09" db="EMBL/GenBank/DDBJ databases">
        <title>De no assembly of potato wild relative species, Solanum commersonii.</title>
        <authorList>
            <person name="Cho K."/>
        </authorList>
    </citation>
    <scope>NUCLEOTIDE SEQUENCE [LARGE SCALE GENOMIC DNA]</scope>
    <source>
        <strain evidence="2">LZ3.2</strain>
        <tissue evidence="2">Leaf</tissue>
    </source>
</reference>
<dbReference type="OrthoDB" id="1261176at2759"/>
<dbReference type="PANTHER" id="PTHR31111">
    <property type="entry name" value="BNAA05G37150D PROTEIN-RELATED"/>
    <property type="match status" value="1"/>
</dbReference>